<dbReference type="Pfam" id="PF01297">
    <property type="entry name" value="ZnuA"/>
    <property type="match status" value="1"/>
</dbReference>
<keyword evidence="2 4" id="KW-0813">Transport</keyword>
<keyword evidence="3" id="KW-0732">Signal</keyword>
<evidence type="ECO:0000256" key="2">
    <source>
        <dbReference type="ARBA" id="ARBA00022448"/>
    </source>
</evidence>
<dbReference type="InterPro" id="IPR006127">
    <property type="entry name" value="ZnuA-like"/>
</dbReference>
<dbReference type="InterPro" id="IPR050492">
    <property type="entry name" value="Bact_metal-bind_prot9"/>
</dbReference>
<proteinExistence type="inferred from homology"/>
<evidence type="ECO:0000256" key="3">
    <source>
        <dbReference type="ARBA" id="ARBA00022729"/>
    </source>
</evidence>
<gene>
    <name evidence="5" type="ORF">ABFO16_03665</name>
</gene>
<dbReference type="RefSeq" id="WP_211147935.1">
    <property type="nucleotide sequence ID" value="NZ_JBBMEY010000010.1"/>
</dbReference>
<dbReference type="Gene3D" id="3.40.50.1980">
    <property type="entry name" value="Nitrogenase molybdenum iron protein domain"/>
    <property type="match status" value="2"/>
</dbReference>
<keyword evidence="6" id="KW-1185">Reference proteome</keyword>
<dbReference type="InterPro" id="IPR006129">
    <property type="entry name" value="AdhesinB"/>
</dbReference>
<dbReference type="InterPro" id="IPR006128">
    <property type="entry name" value="Lipoprotein_PsaA-like"/>
</dbReference>
<reference evidence="5 6" key="1">
    <citation type="submission" date="2024-03" db="EMBL/GenBank/DDBJ databases">
        <title>Human intestinal bacterial collection.</title>
        <authorList>
            <person name="Pauvert C."/>
            <person name="Hitch T.C.A."/>
            <person name="Clavel T."/>
        </authorList>
    </citation>
    <scope>NUCLEOTIDE SEQUENCE [LARGE SCALE GENOMIC DNA]</scope>
    <source>
        <strain evidence="5 6">CLA-AP-H18</strain>
    </source>
</reference>
<comment type="similarity">
    <text evidence="1 4">Belongs to the bacterial solute-binding protein 9 family.</text>
</comment>
<dbReference type="Proteomes" id="UP001478133">
    <property type="component" value="Unassembled WGS sequence"/>
</dbReference>
<dbReference type="SUPFAM" id="SSF53807">
    <property type="entry name" value="Helical backbone' metal receptor"/>
    <property type="match status" value="1"/>
</dbReference>
<dbReference type="PANTHER" id="PTHR42953">
    <property type="entry name" value="HIGH-AFFINITY ZINC UPTAKE SYSTEM PROTEIN ZNUA-RELATED"/>
    <property type="match status" value="1"/>
</dbReference>
<protein>
    <submittedName>
        <fullName evidence="5">Metal ABC transporter substrate-binding protein</fullName>
    </submittedName>
</protein>
<dbReference type="EMBL" id="JBBMFI010000009">
    <property type="protein sequence ID" value="MEQ2565329.1"/>
    <property type="molecule type" value="Genomic_DNA"/>
</dbReference>
<dbReference type="PROSITE" id="PS51257">
    <property type="entry name" value="PROKAR_LIPOPROTEIN"/>
    <property type="match status" value="1"/>
</dbReference>
<name>A0ABV1HSN0_9FIRM</name>
<dbReference type="PRINTS" id="PR00690">
    <property type="entry name" value="ADHESNFAMILY"/>
</dbReference>
<evidence type="ECO:0000256" key="1">
    <source>
        <dbReference type="ARBA" id="ARBA00011028"/>
    </source>
</evidence>
<accession>A0ABV1HSN0</accession>
<evidence type="ECO:0000313" key="5">
    <source>
        <dbReference type="EMBL" id="MEQ2565329.1"/>
    </source>
</evidence>
<dbReference type="PANTHER" id="PTHR42953:SF3">
    <property type="entry name" value="HIGH-AFFINITY ZINC UPTAKE SYSTEM PROTEIN ZNUA"/>
    <property type="match status" value="1"/>
</dbReference>
<evidence type="ECO:0000313" key="6">
    <source>
        <dbReference type="Proteomes" id="UP001478133"/>
    </source>
</evidence>
<organism evidence="5 6">
    <name type="scientific">Ruminococcoides intestinihominis</name>
    <dbReference type="NCBI Taxonomy" id="3133161"/>
    <lineage>
        <taxon>Bacteria</taxon>
        <taxon>Bacillati</taxon>
        <taxon>Bacillota</taxon>
        <taxon>Clostridia</taxon>
        <taxon>Eubacteriales</taxon>
        <taxon>Oscillospiraceae</taxon>
        <taxon>Ruminococcoides</taxon>
    </lineage>
</organism>
<evidence type="ECO:0000256" key="4">
    <source>
        <dbReference type="RuleBase" id="RU003512"/>
    </source>
</evidence>
<dbReference type="PRINTS" id="PR00691">
    <property type="entry name" value="ADHESINB"/>
</dbReference>
<sequence>MKKIISIFLLFVVTFAFCSCGEVERSTGKISVVTTIFPYYDFARSVSNGTCDVDMLLKPGSDVHSFEPTPSDILKIRNADLFIYNGGESDEWVDSILESLGDTDKPVVMKMTDYVKPLTEMDADHHAEDEEDEHIWTSLDNAKTLVSKISDEVSKLDQKHKTVYNKNSLDYIEKISKVQSEIENTVNSSESKKIVVGDRFPLLYFATEFSLDWECAFPGCSTETEPSLDRLSKLTDTIEKDKIKTILKLEMSENKVADTLADETNTKVRTFYSAESVSKEDFANNVTYVDLMERNNNALKEALSNDTN</sequence>
<comment type="caution">
    <text evidence="5">The sequence shown here is derived from an EMBL/GenBank/DDBJ whole genome shotgun (WGS) entry which is preliminary data.</text>
</comment>